<feature type="region of interest" description="Disordered" evidence="1">
    <location>
        <begin position="1"/>
        <end position="67"/>
    </location>
</feature>
<name>A0A6A5YQ13_9PLEO</name>
<feature type="compositionally biased region" description="Basic residues" evidence="1">
    <location>
        <begin position="19"/>
        <end position="29"/>
    </location>
</feature>
<sequence length="224" mass="25064">MQTAEDAKVDSTCEATTLKRSRSPTRRMVHLQIAKEPVVPETATSSADVPQNSEAKRDANSDLDDQIRNATSGCKTKHLHEPIWNELVHSQTLKQPVLDRPGFSYHNITPARIIKELVPGNDENGEIQLSVRALAYFNCLCQLIKDPVARKLPLLLITDARWRLYLSSDLAYEIRLIDAVDIGTAADIIESDRPLRNLGTRYPKQAPTAVTRTEPSMIRVPSML</sequence>
<dbReference type="Proteomes" id="UP000799770">
    <property type="component" value="Unassembled WGS sequence"/>
</dbReference>
<dbReference type="OrthoDB" id="4161186at2759"/>
<evidence type="ECO:0000313" key="2">
    <source>
        <dbReference type="EMBL" id="KAF2109329.1"/>
    </source>
</evidence>
<dbReference type="AlphaFoldDB" id="A0A6A5YQ13"/>
<feature type="compositionally biased region" description="Basic and acidic residues" evidence="1">
    <location>
        <begin position="1"/>
        <end position="11"/>
    </location>
</feature>
<gene>
    <name evidence="2" type="ORF">BDV96DRAFT_652175</name>
</gene>
<feature type="compositionally biased region" description="Polar residues" evidence="1">
    <location>
        <begin position="42"/>
        <end position="53"/>
    </location>
</feature>
<protein>
    <submittedName>
        <fullName evidence="2">Uncharacterized protein</fullName>
    </submittedName>
</protein>
<evidence type="ECO:0000313" key="3">
    <source>
        <dbReference type="Proteomes" id="UP000799770"/>
    </source>
</evidence>
<proteinExistence type="predicted"/>
<organism evidence="2 3">
    <name type="scientific">Lophiotrema nucula</name>
    <dbReference type="NCBI Taxonomy" id="690887"/>
    <lineage>
        <taxon>Eukaryota</taxon>
        <taxon>Fungi</taxon>
        <taxon>Dikarya</taxon>
        <taxon>Ascomycota</taxon>
        <taxon>Pezizomycotina</taxon>
        <taxon>Dothideomycetes</taxon>
        <taxon>Pleosporomycetidae</taxon>
        <taxon>Pleosporales</taxon>
        <taxon>Lophiotremataceae</taxon>
        <taxon>Lophiotrema</taxon>
    </lineage>
</organism>
<reference evidence="2" key="1">
    <citation type="journal article" date="2020" name="Stud. Mycol.">
        <title>101 Dothideomycetes genomes: a test case for predicting lifestyles and emergence of pathogens.</title>
        <authorList>
            <person name="Haridas S."/>
            <person name="Albert R."/>
            <person name="Binder M."/>
            <person name="Bloem J."/>
            <person name="Labutti K."/>
            <person name="Salamov A."/>
            <person name="Andreopoulos B."/>
            <person name="Baker S."/>
            <person name="Barry K."/>
            <person name="Bills G."/>
            <person name="Bluhm B."/>
            <person name="Cannon C."/>
            <person name="Castanera R."/>
            <person name="Culley D."/>
            <person name="Daum C."/>
            <person name="Ezra D."/>
            <person name="Gonzalez J."/>
            <person name="Henrissat B."/>
            <person name="Kuo A."/>
            <person name="Liang C."/>
            <person name="Lipzen A."/>
            <person name="Lutzoni F."/>
            <person name="Magnuson J."/>
            <person name="Mondo S."/>
            <person name="Nolan M."/>
            <person name="Ohm R."/>
            <person name="Pangilinan J."/>
            <person name="Park H.-J."/>
            <person name="Ramirez L."/>
            <person name="Alfaro M."/>
            <person name="Sun H."/>
            <person name="Tritt A."/>
            <person name="Yoshinaga Y."/>
            <person name="Zwiers L.-H."/>
            <person name="Turgeon B."/>
            <person name="Goodwin S."/>
            <person name="Spatafora J."/>
            <person name="Crous P."/>
            <person name="Grigoriev I."/>
        </authorList>
    </citation>
    <scope>NUCLEOTIDE SEQUENCE</scope>
    <source>
        <strain evidence="2">CBS 627.86</strain>
    </source>
</reference>
<keyword evidence="3" id="KW-1185">Reference proteome</keyword>
<accession>A0A6A5YQ13</accession>
<dbReference type="EMBL" id="ML977343">
    <property type="protein sequence ID" value="KAF2109329.1"/>
    <property type="molecule type" value="Genomic_DNA"/>
</dbReference>
<evidence type="ECO:0000256" key="1">
    <source>
        <dbReference type="SAM" id="MobiDB-lite"/>
    </source>
</evidence>